<name>A0A3B0MBG4_9RHOB</name>
<feature type="chain" id="PRO_5017407629" evidence="1">
    <location>
        <begin position="23"/>
        <end position="374"/>
    </location>
</feature>
<sequence>MHRHLCTLLATGSLALATPAFAQDYTIEVLQEDLARPWAMAFLPGSDRIALTLRGGDVLLWYPDGLVELSGAPDVVMAGQGGLLDIAPAPDFAESGWLYMTWTGAAEGGTTTHLGRARLDGMALRDLDVLHAVSPGIDSGAHFGSRIAFADGFVFAGFGDRGFKNFGPDHIAQDLSSENGSVIRLTLDGEIPGDNPFVGQDAAGAIWSYGHRNIQAMAVHPGTGDLWLAEHGEAGGDEVNIVQRGGNYGWPLVSHGVTYRGGDEFAPPHRPGDGFVAPVFHWPAGRDNHNPPSGMAFYDGGAFPDWQGHLLIGNLLHRYLGLYSEDNGTLTPVTRLLEGEGWRIRDVAVGPQDGFIYVLTDGDDGKLIRLRPAG</sequence>
<evidence type="ECO:0000259" key="2">
    <source>
        <dbReference type="Pfam" id="PF07995"/>
    </source>
</evidence>
<evidence type="ECO:0000256" key="1">
    <source>
        <dbReference type="SAM" id="SignalP"/>
    </source>
</evidence>
<dbReference type="InterPro" id="IPR011042">
    <property type="entry name" value="6-blade_b-propeller_TolB-like"/>
</dbReference>
<dbReference type="PANTHER" id="PTHR19328">
    <property type="entry name" value="HEDGEHOG-INTERACTING PROTEIN"/>
    <property type="match status" value="1"/>
</dbReference>
<feature type="signal peptide" evidence="1">
    <location>
        <begin position="1"/>
        <end position="22"/>
    </location>
</feature>
<dbReference type="EC" id="1.1.5.-" evidence="3"/>
<dbReference type="OrthoDB" id="9770043at2"/>
<dbReference type="InterPro" id="IPR012938">
    <property type="entry name" value="Glc/Sorbosone_DH"/>
</dbReference>
<dbReference type="GO" id="GO:0016491">
    <property type="term" value="F:oxidoreductase activity"/>
    <property type="evidence" value="ECO:0007669"/>
    <property type="project" value="UniProtKB-KW"/>
</dbReference>
<dbReference type="Proteomes" id="UP000272908">
    <property type="component" value="Unassembled WGS sequence"/>
</dbReference>
<keyword evidence="1" id="KW-0732">Signal</keyword>
<dbReference type="SUPFAM" id="SSF50952">
    <property type="entry name" value="Soluble quinoprotein glucose dehydrogenase"/>
    <property type="match status" value="1"/>
</dbReference>
<evidence type="ECO:0000313" key="3">
    <source>
        <dbReference type="EMBL" id="SUZ33003.1"/>
    </source>
</evidence>
<proteinExistence type="predicted"/>
<dbReference type="EMBL" id="UIHC01000034">
    <property type="protein sequence ID" value="SUZ33003.1"/>
    <property type="molecule type" value="Genomic_DNA"/>
</dbReference>
<keyword evidence="4" id="KW-1185">Reference proteome</keyword>
<dbReference type="RefSeq" id="WP_121096100.1">
    <property type="nucleotide sequence ID" value="NZ_UIHC01000034.1"/>
</dbReference>
<feature type="domain" description="Glucose/Sorbosone dehydrogenase" evidence="2">
    <location>
        <begin position="34"/>
        <end position="369"/>
    </location>
</feature>
<keyword evidence="3" id="KW-0560">Oxidoreductase</keyword>
<evidence type="ECO:0000313" key="4">
    <source>
        <dbReference type="Proteomes" id="UP000272908"/>
    </source>
</evidence>
<organism evidence="3 4">
    <name type="scientific">Roseinatronobacter ekhonensis</name>
    <dbReference type="NCBI Taxonomy" id="254356"/>
    <lineage>
        <taxon>Bacteria</taxon>
        <taxon>Pseudomonadati</taxon>
        <taxon>Pseudomonadota</taxon>
        <taxon>Alphaproteobacteria</taxon>
        <taxon>Rhodobacterales</taxon>
        <taxon>Paracoccaceae</taxon>
        <taxon>Roseinatronobacter</taxon>
    </lineage>
</organism>
<reference evidence="4" key="1">
    <citation type="submission" date="2018-08" db="EMBL/GenBank/DDBJ databases">
        <authorList>
            <person name="Rodrigo-Torres L."/>
            <person name="Arahal R. D."/>
            <person name="Lucena T."/>
        </authorList>
    </citation>
    <scope>NUCLEOTIDE SEQUENCE [LARGE SCALE GENOMIC DNA]</scope>
    <source>
        <strain evidence="4">CECT 7235</strain>
    </source>
</reference>
<dbReference type="InterPro" id="IPR011041">
    <property type="entry name" value="Quinoprot_gluc/sorb_DH_b-prop"/>
</dbReference>
<dbReference type="AlphaFoldDB" id="A0A3B0MBG4"/>
<dbReference type="Gene3D" id="2.120.10.30">
    <property type="entry name" value="TolB, C-terminal domain"/>
    <property type="match status" value="1"/>
</dbReference>
<dbReference type="Pfam" id="PF07995">
    <property type="entry name" value="GSDH"/>
    <property type="match status" value="1"/>
</dbReference>
<gene>
    <name evidence="3" type="primary">yliI</name>
    <name evidence="3" type="ORF">ROE7235_02770</name>
</gene>
<protein>
    <submittedName>
        <fullName evidence="3">Aldose sugar dehydrogenase YliI</fullName>
        <ecNumber evidence="3">1.1.5.-</ecNumber>
    </submittedName>
</protein>
<accession>A0A3B0MBG4</accession>
<dbReference type="PANTHER" id="PTHR19328:SF75">
    <property type="entry name" value="ALDOSE SUGAR DEHYDROGENASE YLII"/>
    <property type="match status" value="1"/>
</dbReference>